<comment type="caution">
    <text evidence="1">The sequence shown here is derived from an EMBL/GenBank/DDBJ whole genome shotgun (WGS) entry which is preliminary data.</text>
</comment>
<accession>A0A5B0SJ61</accession>
<organism evidence="1 2">
    <name type="scientific">Puccinia graminis f. sp. tritici</name>
    <dbReference type="NCBI Taxonomy" id="56615"/>
    <lineage>
        <taxon>Eukaryota</taxon>
        <taxon>Fungi</taxon>
        <taxon>Dikarya</taxon>
        <taxon>Basidiomycota</taxon>
        <taxon>Pucciniomycotina</taxon>
        <taxon>Pucciniomycetes</taxon>
        <taxon>Pucciniales</taxon>
        <taxon>Pucciniaceae</taxon>
        <taxon>Puccinia</taxon>
    </lineage>
</organism>
<gene>
    <name evidence="1" type="ORF">PGTUg99_000202</name>
</gene>
<dbReference type="AlphaFoldDB" id="A0A5B0SJ61"/>
<dbReference type="EMBL" id="VDEP01000004">
    <property type="protein sequence ID" value="KAA1137907.1"/>
    <property type="molecule type" value="Genomic_DNA"/>
</dbReference>
<evidence type="ECO:0000313" key="2">
    <source>
        <dbReference type="Proteomes" id="UP000325313"/>
    </source>
</evidence>
<protein>
    <submittedName>
        <fullName evidence="1">Uncharacterized protein</fullName>
    </submittedName>
</protein>
<dbReference type="Proteomes" id="UP000325313">
    <property type="component" value="Unassembled WGS sequence"/>
</dbReference>
<evidence type="ECO:0000313" key="1">
    <source>
        <dbReference type="EMBL" id="KAA1137907.1"/>
    </source>
</evidence>
<reference evidence="1 2" key="1">
    <citation type="submission" date="2019-05" db="EMBL/GenBank/DDBJ databases">
        <title>Emergence of the Ug99 lineage of the wheat stem rust pathogen through somatic hybridization.</title>
        <authorList>
            <person name="Li F."/>
            <person name="Upadhyaya N.M."/>
            <person name="Sperschneider J."/>
            <person name="Matny O."/>
            <person name="Nguyen-Phuc H."/>
            <person name="Mago R."/>
            <person name="Raley C."/>
            <person name="Miller M.E."/>
            <person name="Silverstein K.A.T."/>
            <person name="Henningsen E."/>
            <person name="Hirsch C.D."/>
            <person name="Visser B."/>
            <person name="Pretorius Z.A."/>
            <person name="Steffenson B.J."/>
            <person name="Schwessinger B."/>
            <person name="Dodds P.N."/>
            <person name="Figueroa M."/>
        </authorList>
    </citation>
    <scope>NUCLEOTIDE SEQUENCE [LARGE SCALE GENOMIC DNA]</scope>
    <source>
        <strain evidence="1 2">Ug99</strain>
    </source>
</reference>
<proteinExistence type="predicted"/>
<name>A0A5B0SJ61_PUCGR</name>
<sequence length="81" mass="9013">MQWRIGSIDFNKSLMPVLKKAGIVVKNDLMMTPKLSICRLMTTILLISKLLGLRPRSKPVKGLSTCKSMTANLKPISSGRR</sequence>